<keyword evidence="1" id="KW-0489">Methyltransferase</keyword>
<sequence length="362" mass="40574">MSNNMAPESYPMNGGDGIYSYTKNSYLQREATNVVKAMTDDAIIKKFDVKKFSSTSENTLRIADLGCSVGPNTFIAMQNIIDVVQQKYQSQGLATHMPEFQVFFNDHASNDFNTLFTSLPPERPYFATGVPGSFYGRLFPESSLHFVHSSYALQWLSKVPEELQNKNSAAWNKGRIHYANANAPDEVAHAYTSQFTKDMTTFLDTRAKELVVGGLMVLLMPGIPNGIPRSSGLLRVTFDFLGLSLMDMANEGLISEAQVDSFNFPIYVASPKEMRQLVERNGCFVIEKMEMTCPHSRVDGPSSQEVTMHLRAGMGGVISKHFGDEIIDEVFDRFYKKHEEFSSLPESKNMEATQLFIALKRV</sequence>
<proteinExistence type="predicted"/>
<gene>
    <name evidence="5" type="ORF">FSB_LOCUS31961</name>
</gene>
<evidence type="ECO:0000256" key="3">
    <source>
        <dbReference type="ARBA" id="ARBA00022723"/>
    </source>
</evidence>
<dbReference type="AlphaFoldDB" id="A0A2N9GXI0"/>
<dbReference type="Gene3D" id="3.40.50.150">
    <property type="entry name" value="Vaccinia Virus protein VP39"/>
    <property type="match status" value="1"/>
</dbReference>
<evidence type="ECO:0000313" key="5">
    <source>
        <dbReference type="EMBL" id="SPD04079.1"/>
    </source>
</evidence>
<accession>A0A2N9GXI0</accession>
<dbReference type="GO" id="GO:0008168">
    <property type="term" value="F:methyltransferase activity"/>
    <property type="evidence" value="ECO:0007669"/>
    <property type="project" value="UniProtKB-KW"/>
</dbReference>
<keyword evidence="4" id="KW-0460">Magnesium</keyword>
<dbReference type="InterPro" id="IPR005299">
    <property type="entry name" value="MeTrfase_7"/>
</dbReference>
<evidence type="ECO:0000256" key="2">
    <source>
        <dbReference type="ARBA" id="ARBA00022679"/>
    </source>
</evidence>
<protein>
    <recommendedName>
        <fullName evidence="6">S-adenosylmethionine-dependent methyltransferase</fullName>
    </recommendedName>
</protein>
<dbReference type="PANTHER" id="PTHR31009">
    <property type="entry name" value="S-ADENOSYL-L-METHIONINE:CARBOXYL METHYLTRANSFERASE FAMILY PROTEIN"/>
    <property type="match status" value="1"/>
</dbReference>
<evidence type="ECO:0000256" key="1">
    <source>
        <dbReference type="ARBA" id="ARBA00022603"/>
    </source>
</evidence>
<reference evidence="5" key="1">
    <citation type="submission" date="2018-02" db="EMBL/GenBank/DDBJ databases">
        <authorList>
            <person name="Cohen D.B."/>
            <person name="Kent A.D."/>
        </authorList>
    </citation>
    <scope>NUCLEOTIDE SEQUENCE</scope>
</reference>
<dbReference type="GO" id="GO:0046872">
    <property type="term" value="F:metal ion binding"/>
    <property type="evidence" value="ECO:0007669"/>
    <property type="project" value="UniProtKB-KW"/>
</dbReference>
<dbReference type="EMBL" id="OIVN01002491">
    <property type="protein sequence ID" value="SPD04079.1"/>
    <property type="molecule type" value="Genomic_DNA"/>
</dbReference>
<dbReference type="FunFam" id="3.40.50.150:FF:000103">
    <property type="entry name" value="SABATH methyltransferase 1"/>
    <property type="match status" value="1"/>
</dbReference>
<keyword evidence="3" id="KW-0479">Metal-binding</keyword>
<evidence type="ECO:0000256" key="4">
    <source>
        <dbReference type="ARBA" id="ARBA00022842"/>
    </source>
</evidence>
<dbReference type="InterPro" id="IPR042086">
    <property type="entry name" value="MeTrfase_capping"/>
</dbReference>
<dbReference type="GO" id="GO:0032259">
    <property type="term" value="P:methylation"/>
    <property type="evidence" value="ECO:0007669"/>
    <property type="project" value="UniProtKB-KW"/>
</dbReference>
<keyword evidence="2" id="KW-0808">Transferase</keyword>
<organism evidence="5">
    <name type="scientific">Fagus sylvatica</name>
    <name type="common">Beechnut</name>
    <dbReference type="NCBI Taxonomy" id="28930"/>
    <lineage>
        <taxon>Eukaryota</taxon>
        <taxon>Viridiplantae</taxon>
        <taxon>Streptophyta</taxon>
        <taxon>Embryophyta</taxon>
        <taxon>Tracheophyta</taxon>
        <taxon>Spermatophyta</taxon>
        <taxon>Magnoliopsida</taxon>
        <taxon>eudicotyledons</taxon>
        <taxon>Gunneridae</taxon>
        <taxon>Pentapetalae</taxon>
        <taxon>rosids</taxon>
        <taxon>fabids</taxon>
        <taxon>Fagales</taxon>
        <taxon>Fagaceae</taxon>
        <taxon>Fagus</taxon>
    </lineage>
</organism>
<dbReference type="Pfam" id="PF03492">
    <property type="entry name" value="Methyltransf_7"/>
    <property type="match status" value="1"/>
</dbReference>
<dbReference type="Gene3D" id="1.10.1200.270">
    <property type="entry name" value="Methyltransferase, alpha-helical capping domain"/>
    <property type="match status" value="1"/>
</dbReference>
<dbReference type="InterPro" id="IPR029063">
    <property type="entry name" value="SAM-dependent_MTases_sf"/>
</dbReference>
<name>A0A2N9GXI0_FAGSY</name>
<evidence type="ECO:0008006" key="6">
    <source>
        <dbReference type="Google" id="ProtNLM"/>
    </source>
</evidence>
<dbReference type="SUPFAM" id="SSF53335">
    <property type="entry name" value="S-adenosyl-L-methionine-dependent methyltransferases"/>
    <property type="match status" value="1"/>
</dbReference>